<dbReference type="AlphaFoldDB" id="A0AAD6S9T5"/>
<feature type="non-terminal residue" evidence="1">
    <location>
        <position position="84"/>
    </location>
</feature>
<evidence type="ECO:0000313" key="1">
    <source>
        <dbReference type="EMBL" id="KAJ7023914.1"/>
    </source>
</evidence>
<protein>
    <submittedName>
        <fullName evidence="1">Uncharacterized protein</fullName>
    </submittedName>
</protein>
<proteinExistence type="predicted"/>
<dbReference type="EMBL" id="JARJCM010000179">
    <property type="protein sequence ID" value="KAJ7023914.1"/>
    <property type="molecule type" value="Genomic_DNA"/>
</dbReference>
<reference evidence="1" key="1">
    <citation type="submission" date="2023-03" db="EMBL/GenBank/DDBJ databases">
        <title>Massive genome expansion in bonnet fungi (Mycena s.s.) driven by repeated elements and novel gene families across ecological guilds.</title>
        <authorList>
            <consortium name="Lawrence Berkeley National Laboratory"/>
            <person name="Harder C.B."/>
            <person name="Miyauchi S."/>
            <person name="Viragh M."/>
            <person name="Kuo A."/>
            <person name="Thoen E."/>
            <person name="Andreopoulos B."/>
            <person name="Lu D."/>
            <person name="Skrede I."/>
            <person name="Drula E."/>
            <person name="Henrissat B."/>
            <person name="Morin E."/>
            <person name="Kohler A."/>
            <person name="Barry K."/>
            <person name="LaButti K."/>
            <person name="Morin E."/>
            <person name="Salamov A."/>
            <person name="Lipzen A."/>
            <person name="Mereny Z."/>
            <person name="Hegedus B."/>
            <person name="Baldrian P."/>
            <person name="Stursova M."/>
            <person name="Weitz H."/>
            <person name="Taylor A."/>
            <person name="Grigoriev I.V."/>
            <person name="Nagy L.G."/>
            <person name="Martin F."/>
            <person name="Kauserud H."/>
        </authorList>
    </citation>
    <scope>NUCLEOTIDE SEQUENCE</scope>
    <source>
        <strain evidence="1">CBHHK200</strain>
    </source>
</reference>
<keyword evidence="2" id="KW-1185">Reference proteome</keyword>
<sequence length="84" mass="9446">KEITFNAIHTPDVTANLISISKLDERGYSVEYGRGKAIFKKPDGLPFMEAHLSNGMYLLDFEDADMPAAWVAKSRDIPASRETW</sequence>
<organism evidence="1 2">
    <name type="scientific">Mycena alexandri</name>
    <dbReference type="NCBI Taxonomy" id="1745969"/>
    <lineage>
        <taxon>Eukaryota</taxon>
        <taxon>Fungi</taxon>
        <taxon>Dikarya</taxon>
        <taxon>Basidiomycota</taxon>
        <taxon>Agaricomycotina</taxon>
        <taxon>Agaricomycetes</taxon>
        <taxon>Agaricomycetidae</taxon>
        <taxon>Agaricales</taxon>
        <taxon>Marasmiineae</taxon>
        <taxon>Mycenaceae</taxon>
        <taxon>Mycena</taxon>
    </lineage>
</organism>
<feature type="non-terminal residue" evidence="1">
    <location>
        <position position="1"/>
    </location>
</feature>
<dbReference type="Proteomes" id="UP001218188">
    <property type="component" value="Unassembled WGS sequence"/>
</dbReference>
<accession>A0AAD6S9T5</accession>
<comment type="caution">
    <text evidence="1">The sequence shown here is derived from an EMBL/GenBank/DDBJ whole genome shotgun (WGS) entry which is preliminary data.</text>
</comment>
<evidence type="ECO:0000313" key="2">
    <source>
        <dbReference type="Proteomes" id="UP001218188"/>
    </source>
</evidence>
<name>A0AAD6S9T5_9AGAR</name>
<gene>
    <name evidence="1" type="ORF">C8F04DRAFT_886166</name>
</gene>